<keyword evidence="8 9" id="KW-0067">ATP-binding</keyword>
<evidence type="ECO:0000256" key="10">
    <source>
        <dbReference type="SAM" id="MobiDB-lite"/>
    </source>
</evidence>
<evidence type="ECO:0000256" key="8">
    <source>
        <dbReference type="ARBA" id="ARBA00022840"/>
    </source>
</evidence>
<keyword evidence="3" id="KW-0723">Serine/threonine-protein kinase</keyword>
<reference evidence="15" key="1">
    <citation type="submission" date="2012-07" db="EMBL/GenBank/DDBJ databases">
        <title>Genome of the Chinese tree shrew, a rising model animal genetically related to primates.</title>
        <authorList>
            <person name="Zhang G."/>
            <person name="Fan Y."/>
            <person name="Yao Y."/>
            <person name="Huang Z."/>
        </authorList>
    </citation>
    <scope>NUCLEOTIDE SEQUENCE [LARGE SCALE GENOMIC DNA]</scope>
</reference>
<dbReference type="Gene3D" id="1.10.472.10">
    <property type="entry name" value="Cyclin-like"/>
    <property type="match status" value="2"/>
</dbReference>
<dbReference type="InterPro" id="IPR000961">
    <property type="entry name" value="AGC-kinase_C"/>
</dbReference>
<dbReference type="SMART" id="SM00133">
    <property type="entry name" value="S_TK_X"/>
    <property type="match status" value="1"/>
</dbReference>
<dbReference type="GO" id="GO:0005524">
    <property type="term" value="F:ATP binding"/>
    <property type="evidence" value="ECO:0007669"/>
    <property type="project" value="UniProtKB-UniRule"/>
</dbReference>
<dbReference type="InterPro" id="IPR036915">
    <property type="entry name" value="Cyclin-like_sf"/>
</dbReference>
<dbReference type="EC" id="2.7.11.1" evidence="2"/>
<evidence type="ECO:0000256" key="2">
    <source>
        <dbReference type="ARBA" id="ARBA00012513"/>
    </source>
</evidence>
<evidence type="ECO:0000313" key="15">
    <source>
        <dbReference type="Proteomes" id="UP000011518"/>
    </source>
</evidence>
<dbReference type="CDD" id="cd20542">
    <property type="entry name" value="CYCLIN_CNTD2"/>
    <property type="match status" value="1"/>
</dbReference>
<dbReference type="InParanoid" id="L9LEV5"/>
<dbReference type="SMART" id="SM00385">
    <property type="entry name" value="CYCLIN"/>
    <property type="match status" value="1"/>
</dbReference>
<dbReference type="InterPro" id="IPR008271">
    <property type="entry name" value="Ser/Thr_kinase_AS"/>
</dbReference>
<dbReference type="SUPFAM" id="SSF50729">
    <property type="entry name" value="PH domain-like"/>
    <property type="match status" value="1"/>
</dbReference>
<dbReference type="PROSITE" id="PS00108">
    <property type="entry name" value="PROTEIN_KINASE_ST"/>
    <property type="match status" value="2"/>
</dbReference>
<protein>
    <recommendedName>
        <fullName evidence="2">non-specific serine/threonine protein kinase</fullName>
        <ecNumber evidence="2">2.7.11.1</ecNumber>
    </recommendedName>
</protein>
<feature type="domain" description="AGC-kinase C-terminal" evidence="13">
    <location>
        <begin position="461"/>
        <end position="536"/>
    </location>
</feature>
<dbReference type="FunCoup" id="L9LEV5">
    <property type="interactions" value="2461"/>
</dbReference>
<dbReference type="InterPro" id="IPR017441">
    <property type="entry name" value="Protein_kinase_ATP_BS"/>
</dbReference>
<dbReference type="Pfam" id="PF00169">
    <property type="entry name" value="PH"/>
    <property type="match status" value="1"/>
</dbReference>
<dbReference type="InterPro" id="IPR001849">
    <property type="entry name" value="PH_domain"/>
</dbReference>
<evidence type="ECO:0000256" key="6">
    <source>
        <dbReference type="ARBA" id="ARBA00022741"/>
    </source>
</evidence>
<name>L9LEV5_TUPCH</name>
<dbReference type="FunFam" id="1.10.472.10:FF:000355">
    <property type="entry name" value="Cyclin protein 2"/>
    <property type="match status" value="1"/>
</dbReference>
<keyword evidence="6 9" id="KW-0547">Nucleotide-binding</keyword>
<dbReference type="FunFam" id="1.10.472.10:FF:000098">
    <property type="entry name" value="Cyclin N-terminal domain containing 2"/>
    <property type="match status" value="1"/>
</dbReference>
<evidence type="ECO:0000313" key="14">
    <source>
        <dbReference type="EMBL" id="ELW72352.1"/>
    </source>
</evidence>
<dbReference type="SUPFAM" id="SSF56112">
    <property type="entry name" value="Protein kinase-like (PK-like)"/>
    <property type="match status" value="2"/>
</dbReference>
<keyword evidence="5" id="KW-0808">Transferase</keyword>
<comment type="similarity">
    <text evidence="1">Belongs to the protein kinase superfamily. AGC Ser/Thr protein kinase family. RAC subfamily.</text>
</comment>
<evidence type="ECO:0000259" key="11">
    <source>
        <dbReference type="PROSITE" id="PS50003"/>
    </source>
</evidence>
<feature type="region of interest" description="Disordered" evidence="10">
    <location>
        <begin position="601"/>
        <end position="624"/>
    </location>
</feature>
<dbReference type="InterPro" id="IPR013763">
    <property type="entry name" value="Cyclin-like_dom"/>
</dbReference>
<evidence type="ECO:0000256" key="5">
    <source>
        <dbReference type="ARBA" id="ARBA00022679"/>
    </source>
</evidence>
<dbReference type="eggNOG" id="KOG0690">
    <property type="taxonomic scope" value="Eukaryota"/>
</dbReference>
<dbReference type="AlphaFoldDB" id="L9LEV5"/>
<dbReference type="PROSITE" id="PS50003">
    <property type="entry name" value="PH_DOMAIN"/>
    <property type="match status" value="1"/>
</dbReference>
<sequence length="870" mass="98370">MNEVSVIKEGWLHKRECQLMKTERPRPNTFVIRCLQWTTVIERTFHVDSPDEREEWMRAIQMVANSLKQRGRGEDPMDYKCGSPSDSSAAEEMEVAVSKARAKVTMNDFDYLKLLGKGTFGKVILVREKATGRYYAMKILRKEVIIAKDEVAHTVTESRVLQNTRHPFLTALKYAFQTHDRLCFVMEYANGGELFFHLSRERVFTEERARFYGAEIVSALEYLHSRDVVYRDIKLENLMLDKDGHIKITDFGLCKEGISDGATMKTFCGTPEYLAPEVSGLGGTQERLFFHLSRERVFTEERARFYGAEIVSALEYLHSRDVVYRDIKLENLMLDKDGHIKITDFGLCKEGISDGATMKTFCGTPEYLAPEVLEDNDYGRAVDWWGLGVVMYEMMCGRLPFYNQDHERLFELILMEEIRFPRTLSPEAKSLLAGLLKKDPKQRLGGGPSDAKEVMEHRFFLSINWQDVVQKKLLPPFKPQVTSEVDTRYFDDEFTAQSITITPPDRYDSLGSLELDQRTHFPQFSYSASIRDSSFRSLPTHLCDPSGCCLQPHLHAQTGIWEMLPSAQDGLWGRWRSRFSVSTSSGRDESSAFSLGAEEPLSAPVHDGVPVGRSASPGHPERLQEPCALPGLEEALSALGLEGEREYAGDIFTEVMVCRALPRMALPHSVTPEMRAVVVDWLIQVHEFLGLAGDTLYLAVHLLDSYLCAGRVRLHRLQLLGVACLFVACKMEECVLPEPSSLCLLSADSFSREELLRAERRILSRLDFRLHHPGPLLCLRLQAALAGSSPQVMLLATYFLELSLLEAEAAGWEPGRRAAAALSLAHHVLDGAGSRPEPTLYRYHFRRRPAIGSPRLQGSLFLAAVFTMSE</sequence>
<dbReference type="EMBL" id="KB320423">
    <property type="protein sequence ID" value="ELW72352.1"/>
    <property type="molecule type" value="Genomic_DNA"/>
</dbReference>
<dbReference type="GO" id="GO:0004674">
    <property type="term" value="F:protein serine/threonine kinase activity"/>
    <property type="evidence" value="ECO:0007669"/>
    <property type="project" value="UniProtKB-KW"/>
</dbReference>
<dbReference type="Gene3D" id="1.10.510.10">
    <property type="entry name" value="Transferase(Phosphotransferase) domain 1"/>
    <property type="match status" value="2"/>
</dbReference>
<dbReference type="Pfam" id="PF00069">
    <property type="entry name" value="Pkinase"/>
    <property type="match status" value="2"/>
</dbReference>
<dbReference type="FunFam" id="1.10.510.10:FF:000033">
    <property type="entry name" value="Non-specific serine/threonine protein kinase"/>
    <property type="match status" value="1"/>
</dbReference>
<evidence type="ECO:0000259" key="13">
    <source>
        <dbReference type="PROSITE" id="PS51285"/>
    </source>
</evidence>
<organism evidence="14 15">
    <name type="scientific">Tupaia chinensis</name>
    <name type="common">Chinese tree shrew</name>
    <name type="synonym">Tupaia belangeri chinensis</name>
    <dbReference type="NCBI Taxonomy" id="246437"/>
    <lineage>
        <taxon>Eukaryota</taxon>
        <taxon>Metazoa</taxon>
        <taxon>Chordata</taxon>
        <taxon>Craniata</taxon>
        <taxon>Vertebrata</taxon>
        <taxon>Euteleostomi</taxon>
        <taxon>Mammalia</taxon>
        <taxon>Eutheria</taxon>
        <taxon>Euarchontoglires</taxon>
        <taxon>Scandentia</taxon>
        <taxon>Tupaiidae</taxon>
        <taxon>Tupaia</taxon>
    </lineage>
</organism>
<accession>L9LEV5</accession>
<dbReference type="Gene3D" id="2.30.29.30">
    <property type="entry name" value="Pleckstrin-homology domain (PH domain)/Phosphotyrosine-binding domain (PTB)"/>
    <property type="match status" value="1"/>
</dbReference>
<dbReference type="PROSITE" id="PS50011">
    <property type="entry name" value="PROTEIN_KINASE_DOM"/>
    <property type="match status" value="1"/>
</dbReference>
<keyword evidence="15" id="KW-1185">Reference proteome</keyword>
<evidence type="ECO:0000256" key="4">
    <source>
        <dbReference type="ARBA" id="ARBA00022553"/>
    </source>
</evidence>
<dbReference type="FunFam" id="3.30.200.20:FF:000838">
    <property type="entry name" value="Non-specific serine/threonine protein kinase"/>
    <property type="match status" value="1"/>
</dbReference>
<dbReference type="InterPro" id="IPR011009">
    <property type="entry name" value="Kinase-like_dom_sf"/>
</dbReference>
<feature type="domain" description="PH" evidence="11">
    <location>
        <begin position="1"/>
        <end position="65"/>
    </location>
</feature>
<dbReference type="PROSITE" id="PS51285">
    <property type="entry name" value="AGC_KINASE_CTER"/>
    <property type="match status" value="1"/>
</dbReference>
<dbReference type="FunFam" id="1.10.510.10:FF:000551">
    <property type="entry name" value="Non-specific serine/threonine protein kinase"/>
    <property type="match status" value="1"/>
</dbReference>
<keyword evidence="7 14" id="KW-0418">Kinase</keyword>
<dbReference type="SMART" id="SM00220">
    <property type="entry name" value="S_TKc"/>
    <property type="match status" value="1"/>
</dbReference>
<dbReference type="InterPro" id="IPR000719">
    <property type="entry name" value="Prot_kinase_dom"/>
</dbReference>
<dbReference type="PANTHER" id="PTHR24351">
    <property type="entry name" value="RIBOSOMAL PROTEIN S6 KINASE"/>
    <property type="match status" value="1"/>
</dbReference>
<evidence type="ECO:0000259" key="12">
    <source>
        <dbReference type="PROSITE" id="PS50011"/>
    </source>
</evidence>
<feature type="domain" description="Protein kinase" evidence="12">
    <location>
        <begin position="109"/>
        <end position="460"/>
    </location>
</feature>
<dbReference type="Pfam" id="PF00433">
    <property type="entry name" value="Pkinase_C"/>
    <property type="match status" value="1"/>
</dbReference>
<feature type="binding site" evidence="9">
    <location>
        <position position="148"/>
    </location>
    <ligand>
        <name>ATP</name>
        <dbReference type="ChEBI" id="CHEBI:30616"/>
    </ligand>
</feature>
<dbReference type="SUPFAM" id="SSF47954">
    <property type="entry name" value="Cyclin-like"/>
    <property type="match status" value="2"/>
</dbReference>
<dbReference type="PROSITE" id="PS00107">
    <property type="entry name" value="PROTEIN_KINASE_ATP"/>
    <property type="match status" value="1"/>
</dbReference>
<dbReference type="InterPro" id="IPR006671">
    <property type="entry name" value="Cyclin_N"/>
</dbReference>
<evidence type="ECO:0000256" key="1">
    <source>
        <dbReference type="ARBA" id="ARBA00006935"/>
    </source>
</evidence>
<gene>
    <name evidence="14" type="ORF">TREES_T100020201</name>
</gene>
<evidence type="ECO:0000256" key="7">
    <source>
        <dbReference type="ARBA" id="ARBA00022777"/>
    </source>
</evidence>
<dbReference type="STRING" id="246437.L9LEV5"/>
<dbReference type="InterPro" id="IPR011993">
    <property type="entry name" value="PH-like_dom_sf"/>
</dbReference>
<dbReference type="FunFam" id="2.30.29.30:FF:000395">
    <property type="entry name" value="Non-specific serine/threonine protein kinase"/>
    <property type="match status" value="1"/>
</dbReference>
<evidence type="ECO:0000256" key="3">
    <source>
        <dbReference type="ARBA" id="ARBA00022527"/>
    </source>
</evidence>
<dbReference type="Proteomes" id="UP000011518">
    <property type="component" value="Unassembled WGS sequence"/>
</dbReference>
<reference evidence="15" key="2">
    <citation type="journal article" date="2013" name="Nat. Commun.">
        <title>Genome of the Chinese tree shrew.</title>
        <authorList>
            <person name="Fan Y."/>
            <person name="Huang Z.Y."/>
            <person name="Cao C.C."/>
            <person name="Chen C.S."/>
            <person name="Chen Y.X."/>
            <person name="Fan D.D."/>
            <person name="He J."/>
            <person name="Hou H.L."/>
            <person name="Hu L."/>
            <person name="Hu X.T."/>
            <person name="Jiang X.T."/>
            <person name="Lai R."/>
            <person name="Lang Y.S."/>
            <person name="Liang B."/>
            <person name="Liao S.G."/>
            <person name="Mu D."/>
            <person name="Ma Y.Y."/>
            <person name="Niu Y.Y."/>
            <person name="Sun X.Q."/>
            <person name="Xia J.Q."/>
            <person name="Xiao J."/>
            <person name="Xiong Z.Q."/>
            <person name="Xu L."/>
            <person name="Yang L."/>
            <person name="Zhang Y."/>
            <person name="Zhao W."/>
            <person name="Zhao X.D."/>
            <person name="Zheng Y.T."/>
            <person name="Zhou J.M."/>
            <person name="Zhu Y.B."/>
            <person name="Zhang G.J."/>
            <person name="Wang J."/>
            <person name="Yao Y.G."/>
        </authorList>
    </citation>
    <scope>NUCLEOTIDE SEQUENCE [LARGE SCALE GENOMIC DNA]</scope>
</reference>
<dbReference type="Pfam" id="PF00134">
    <property type="entry name" value="Cyclin_N"/>
    <property type="match status" value="1"/>
</dbReference>
<dbReference type="Gene3D" id="3.30.200.20">
    <property type="entry name" value="Phosphorylase Kinase, domain 1"/>
    <property type="match status" value="1"/>
</dbReference>
<dbReference type="InterPro" id="IPR017892">
    <property type="entry name" value="Pkinase_C"/>
</dbReference>
<keyword evidence="4" id="KW-0597">Phosphoprotein</keyword>
<evidence type="ECO:0000256" key="9">
    <source>
        <dbReference type="PROSITE-ProRule" id="PRU10141"/>
    </source>
</evidence>
<proteinExistence type="inferred from homology"/>